<evidence type="ECO:0000256" key="4">
    <source>
        <dbReference type="PROSITE-ProRule" id="PRU00175"/>
    </source>
</evidence>
<dbReference type="InterPro" id="IPR001841">
    <property type="entry name" value="Znf_RING"/>
</dbReference>
<dbReference type="Gramene" id="TraesSTA3D03G01949000.1">
    <property type="protein sequence ID" value="TraesSTA3D03G01949000.1.CDS1"/>
    <property type="gene ID" value="TraesSTA3D03G01949000"/>
</dbReference>
<dbReference type="GO" id="GO:0008270">
    <property type="term" value="F:zinc ion binding"/>
    <property type="evidence" value="ECO:0007669"/>
    <property type="project" value="UniProtKB-KW"/>
</dbReference>
<dbReference type="Gene3D" id="3.30.40.10">
    <property type="entry name" value="Zinc/RING finger domain, C3HC4 (zinc finger)"/>
    <property type="match status" value="1"/>
</dbReference>
<dbReference type="Proteomes" id="UP000019116">
    <property type="component" value="Chromosome 3D"/>
</dbReference>
<evidence type="ECO:0000256" key="2">
    <source>
        <dbReference type="ARBA" id="ARBA00022771"/>
    </source>
</evidence>
<dbReference type="Gramene" id="TraesJUL3D03G01971850.1">
    <property type="protein sequence ID" value="TraesJUL3D03G01971850.1.CDS1"/>
    <property type="gene ID" value="TraesJUL3D03G01971850"/>
</dbReference>
<dbReference type="SUPFAM" id="SSF57850">
    <property type="entry name" value="RING/U-box"/>
    <property type="match status" value="1"/>
</dbReference>
<dbReference type="Gramene" id="TraesCLE_scaffold_013034_01G000500.1">
    <property type="protein sequence ID" value="TraesCLE_scaffold_013034_01G000500.1"/>
    <property type="gene ID" value="TraesCLE_scaffold_013034_01G000500"/>
</dbReference>
<keyword evidence="3" id="KW-0862">Zinc</keyword>
<dbReference type="Gramene" id="TraesSYM3D03G01978250.1">
    <property type="protein sequence ID" value="TraesSYM3D03G01978250.1.CDS1"/>
    <property type="gene ID" value="TraesSYM3D03G01978250"/>
</dbReference>
<dbReference type="PANTHER" id="PTHR47692:SF2">
    <property type="entry name" value="ZINC FINGER RING-TYPE DOMAIN CONTAINING PROTEIN"/>
    <property type="match status" value="1"/>
</dbReference>
<dbReference type="Gramene" id="TraesNOR3D03G01980350.1">
    <property type="protein sequence ID" value="TraesNOR3D03G01980350.1.CDS1"/>
    <property type="gene ID" value="TraesNOR3D03G01980350"/>
</dbReference>
<dbReference type="STRING" id="4565.A0A3B6H2Z6"/>
<dbReference type="EnsemblPlants" id="TraesCS3D02G400900.1">
    <property type="protein sequence ID" value="TraesCS3D02G400900.1.cds1"/>
    <property type="gene ID" value="TraesCS3D02G400900"/>
</dbReference>
<dbReference type="SMART" id="SM00184">
    <property type="entry name" value="RING"/>
    <property type="match status" value="1"/>
</dbReference>
<feature type="domain" description="RING-type" evidence="5">
    <location>
        <begin position="24"/>
        <end position="73"/>
    </location>
</feature>
<dbReference type="Gramene" id="TraesCAD_scaffold_015018_01G000500.1">
    <property type="protein sequence ID" value="TraesCAD_scaffold_015018_01G000500.1"/>
    <property type="gene ID" value="TraesCAD_scaffold_015018_01G000500"/>
</dbReference>
<keyword evidence="1" id="KW-0479">Metal-binding</keyword>
<dbReference type="InterPro" id="IPR013083">
    <property type="entry name" value="Znf_RING/FYVE/PHD"/>
</dbReference>
<evidence type="ECO:0000256" key="3">
    <source>
        <dbReference type="ARBA" id="ARBA00022833"/>
    </source>
</evidence>
<sequence length="281" mass="31992">MAAAASTSPSGSGRRNPAAGAGACPICLEAIEDEAYLDACLHSFCYRCITQWVSIVASKREEPLSTARCPLCKTESASIIHAFDGESFQQHHIEQEQHRPGKKKTRHLSDAHALISQIYNTREVSGDEPSMQKYWKQRKYLRRNVWLEPWLRREIQALTRDEDVDAVVYHVHGVIEFALKPHASKEASPERAREEFVRSLSDAARPFLHGRTARFVAEAELFLASQLNIDAYGRARARRFRESASHVTREQGALPRDRPLEDHYFYLYFLSDEADYVGGEM</sequence>
<dbReference type="RefSeq" id="XP_044353766.1">
    <property type="nucleotide sequence ID" value="XM_044497831.1"/>
</dbReference>
<dbReference type="Gramene" id="TraesLAC3D03G01895660.1">
    <property type="protein sequence ID" value="TraesLAC3D03G01895660.1.CDS1"/>
    <property type="gene ID" value="TraesLAC3D03G01895660"/>
</dbReference>
<evidence type="ECO:0000313" key="7">
    <source>
        <dbReference type="Proteomes" id="UP000019116"/>
    </source>
</evidence>
<keyword evidence="2 4" id="KW-0863">Zinc-finger</keyword>
<reference evidence="6" key="1">
    <citation type="submission" date="2018-08" db="EMBL/GenBank/DDBJ databases">
        <authorList>
            <person name="Rossello M."/>
        </authorList>
    </citation>
    <scope>NUCLEOTIDE SEQUENCE [LARGE SCALE GENOMIC DNA]</scope>
    <source>
        <strain evidence="6">cv. Chinese Spring</strain>
    </source>
</reference>
<dbReference type="Gramene" id="TraesCS3D02G400900.1">
    <property type="protein sequence ID" value="TraesCS3D02G400900.1.cds1"/>
    <property type="gene ID" value="TraesCS3D02G400900"/>
</dbReference>
<name>A0A3B6H2Z6_WHEAT</name>
<dbReference type="PROSITE" id="PS00518">
    <property type="entry name" value="ZF_RING_1"/>
    <property type="match status" value="1"/>
</dbReference>
<dbReference type="GeneID" id="123075165"/>
<evidence type="ECO:0000256" key="1">
    <source>
        <dbReference type="ARBA" id="ARBA00022723"/>
    </source>
</evidence>
<dbReference type="Gramene" id="TraesLDM3D03G01952340.1">
    <property type="protein sequence ID" value="TraesLDM3D03G01952340.1.CDS1"/>
    <property type="gene ID" value="TraesLDM3D03G01952340"/>
</dbReference>
<dbReference type="Pfam" id="PF00097">
    <property type="entry name" value="zf-C3HC4"/>
    <property type="match status" value="1"/>
</dbReference>
<evidence type="ECO:0000313" key="6">
    <source>
        <dbReference type="EnsemblPlants" id="TraesCS3D02G400900.1.cds1"/>
    </source>
</evidence>
<dbReference type="Gramene" id="TraesPARA_EIv1.0_1146070.1">
    <property type="protein sequence ID" value="TraesPARA_EIv1.0_1146070.1.CDS1"/>
    <property type="gene ID" value="TraesPARA_EIv1.0_1146070"/>
</dbReference>
<dbReference type="PANTHER" id="PTHR47692">
    <property type="entry name" value="RING/U-BOX SUPERFAMILY PROTEIN"/>
    <property type="match status" value="1"/>
</dbReference>
<dbReference type="PaxDb" id="4565-Traes_3DL_B08B148EF.1"/>
<dbReference type="Gramene" id="TraesROB_scaffold_021037_01G000500.1">
    <property type="protein sequence ID" value="TraesROB_scaffold_021037_01G000500.1"/>
    <property type="gene ID" value="TraesROB_scaffold_021037_01G000500"/>
</dbReference>
<evidence type="ECO:0000259" key="5">
    <source>
        <dbReference type="PROSITE" id="PS50089"/>
    </source>
</evidence>
<dbReference type="Gramene" id="TraesRN3D0100922000.1">
    <property type="protein sequence ID" value="TraesRN3D0100922000.1"/>
    <property type="gene ID" value="TraesRN3D0100922000"/>
</dbReference>
<dbReference type="OMA" id="HIEQEQH"/>
<accession>A0A3B6H2Z6</accession>
<gene>
    <name evidence="6" type="primary">LOC123075165</name>
</gene>
<keyword evidence="7" id="KW-1185">Reference proteome</keyword>
<dbReference type="InterPro" id="IPR018957">
    <property type="entry name" value="Znf_C3HC4_RING-type"/>
</dbReference>
<dbReference type="Gramene" id="TraesWEE_scaffold_013496_01G000500.1">
    <property type="protein sequence ID" value="TraesWEE_scaffold_013496_01G000500.1"/>
    <property type="gene ID" value="TraesWEE_scaffold_013496_01G000500"/>
</dbReference>
<dbReference type="PROSITE" id="PS50089">
    <property type="entry name" value="ZF_RING_2"/>
    <property type="match status" value="1"/>
</dbReference>
<dbReference type="AlphaFoldDB" id="A0A3B6H2Z6"/>
<reference evidence="6" key="2">
    <citation type="submission" date="2018-10" db="UniProtKB">
        <authorList>
            <consortium name="EnsemblPlants"/>
        </authorList>
    </citation>
    <scope>IDENTIFICATION</scope>
</reference>
<dbReference type="InterPro" id="IPR017907">
    <property type="entry name" value="Znf_RING_CS"/>
</dbReference>
<dbReference type="KEGG" id="taes:123075165"/>
<organism evidence="6">
    <name type="scientific">Triticum aestivum</name>
    <name type="common">Wheat</name>
    <dbReference type="NCBI Taxonomy" id="4565"/>
    <lineage>
        <taxon>Eukaryota</taxon>
        <taxon>Viridiplantae</taxon>
        <taxon>Streptophyta</taxon>
        <taxon>Embryophyta</taxon>
        <taxon>Tracheophyta</taxon>
        <taxon>Spermatophyta</taxon>
        <taxon>Magnoliopsida</taxon>
        <taxon>Liliopsida</taxon>
        <taxon>Poales</taxon>
        <taxon>Poaceae</taxon>
        <taxon>BOP clade</taxon>
        <taxon>Pooideae</taxon>
        <taxon>Triticodae</taxon>
        <taxon>Triticeae</taxon>
        <taxon>Triticinae</taxon>
        <taxon>Triticum</taxon>
    </lineage>
</organism>
<protein>
    <recommendedName>
        <fullName evidence="5">RING-type domain-containing protein</fullName>
    </recommendedName>
</protein>
<dbReference type="Gramene" id="TraesCS3D03G0883700.1">
    <property type="protein sequence ID" value="TraesCS3D03G0883700.1.CDS1"/>
    <property type="gene ID" value="TraesCS3D03G0883700"/>
</dbReference>
<proteinExistence type="predicted"/>